<reference evidence="7 10" key="2">
    <citation type="submission" date="2020-07" db="EMBL/GenBank/DDBJ databases">
        <authorList>
            <person name="Feng H."/>
        </authorList>
    </citation>
    <scope>NUCLEOTIDE SEQUENCE [LARGE SCALE GENOMIC DNA]</scope>
    <source>
        <strain evidence="7">S-12</strain>
        <strain evidence="10">s-12</strain>
    </source>
</reference>
<dbReference type="Proteomes" id="UP000472971">
    <property type="component" value="Unassembled WGS sequence"/>
</dbReference>
<feature type="domain" description="Transposase IS4-like" evidence="5">
    <location>
        <begin position="119"/>
        <end position="329"/>
    </location>
</feature>
<evidence type="ECO:0000313" key="7">
    <source>
        <dbReference type="EMBL" id="MBA4537447.1"/>
    </source>
</evidence>
<dbReference type="InterPro" id="IPR025399">
    <property type="entry name" value="DUF4372"/>
</dbReference>
<dbReference type="GO" id="GO:0006313">
    <property type="term" value="P:DNA transposition"/>
    <property type="evidence" value="ECO:0007669"/>
    <property type="project" value="InterPro"/>
</dbReference>
<feature type="domain" description="DUF4372" evidence="6">
    <location>
        <begin position="9"/>
        <end position="76"/>
    </location>
</feature>
<accession>A0A6B3VXJ1</accession>
<dbReference type="InterPro" id="IPR012337">
    <property type="entry name" value="RNaseH-like_sf"/>
</dbReference>
<comment type="caution">
    <text evidence="8">The sequence shown here is derived from an EMBL/GenBank/DDBJ whole genome shotgun (WGS) entry which is preliminary data.</text>
</comment>
<keyword evidence="2" id="KW-0815">Transposition</keyword>
<sequence>MDKNTLIMSFGKWVSPINIQKLSELVKEQKQDYYTKKFTTESYIKFLLFAQLHEYESLEEISDALLDEDLQKILGFESISTSQLSRKNNNINPLILSHMFLDLVWKIQHYHMKSEKRMPLKIIDSSTLPLNLTNYQWAKFRQTKAGVKLHLRLVFMDKNAVYPEKAVITTAKEHDRNQLEVLVDDKEAMYVFDRGYVDYERFDRMTDEGYFFVSRLKKNAVIREVHSFSISDDCPVQSDKRVYIGSIQNRTENVFRLLEVKDTKGNFLRLITNRFDLSAEEISDIYRSRWAIELFFKWLKQHVEIKHFYRMSETAIQNQIFLALITYCLNVLIQLEMKSCKSLLRITRWLKRAIWKPSYTWTRKFDERSSPLKNLVVVTLG</sequence>
<evidence type="ECO:0000313" key="9">
    <source>
        <dbReference type="Proteomes" id="UP000472971"/>
    </source>
</evidence>
<dbReference type="Pfam" id="PF01609">
    <property type="entry name" value="DDE_Tnp_1"/>
    <property type="match status" value="1"/>
</dbReference>
<keyword evidence="4" id="KW-0233">DNA recombination</keyword>
<reference evidence="8 9" key="1">
    <citation type="submission" date="2020-02" db="EMBL/GenBank/DDBJ databases">
        <title>Bacillus aquiflavi sp. nov., isolated from yellow water of strong flavor Chinese baijiu in Yibin region of China.</title>
        <authorList>
            <person name="Xie J."/>
        </authorList>
    </citation>
    <scope>NUCLEOTIDE SEQUENCE [LARGE SCALE GENOMIC DNA]</scope>
    <source>
        <strain evidence="8 9">3H-10</strain>
    </source>
</reference>
<dbReference type="PANTHER" id="PTHR33258:SF1">
    <property type="entry name" value="TRANSPOSASE INSL FOR INSERTION SEQUENCE ELEMENT IS186A-RELATED"/>
    <property type="match status" value="1"/>
</dbReference>
<dbReference type="Gene3D" id="3.90.350.10">
    <property type="entry name" value="Transposase Inhibitor Protein From Tn5, Chain A, domain 1"/>
    <property type="match status" value="1"/>
</dbReference>
<name>A0A6B3VXJ1_9BACI</name>
<evidence type="ECO:0000259" key="5">
    <source>
        <dbReference type="Pfam" id="PF01609"/>
    </source>
</evidence>
<keyword evidence="9" id="KW-1185">Reference proteome</keyword>
<proteinExistence type="inferred from homology"/>
<dbReference type="NCBIfam" id="NF033592">
    <property type="entry name" value="transpos_IS4_1"/>
    <property type="match status" value="1"/>
</dbReference>
<dbReference type="GO" id="GO:0003677">
    <property type="term" value="F:DNA binding"/>
    <property type="evidence" value="ECO:0007669"/>
    <property type="project" value="UniProtKB-KW"/>
</dbReference>
<evidence type="ECO:0000313" key="8">
    <source>
        <dbReference type="EMBL" id="NEY81702.1"/>
    </source>
</evidence>
<dbReference type="PANTHER" id="PTHR33258">
    <property type="entry name" value="TRANSPOSASE INSL FOR INSERTION SEQUENCE ELEMENT IS186A-RELATED"/>
    <property type="match status" value="1"/>
</dbReference>
<gene>
    <name evidence="8" type="ORF">G4D64_09360</name>
    <name evidence="7" type="ORF">H1Z61_09970</name>
</gene>
<protein>
    <submittedName>
        <fullName evidence="8">IS4 family transposase</fullName>
    </submittedName>
</protein>
<keyword evidence="3" id="KW-0238">DNA-binding</keyword>
<dbReference type="InterPro" id="IPR002559">
    <property type="entry name" value="Transposase_11"/>
</dbReference>
<dbReference type="RefSeq" id="WP_163242095.1">
    <property type="nucleotide sequence ID" value="NZ_JAAIWN010000019.1"/>
</dbReference>
<evidence type="ECO:0000256" key="4">
    <source>
        <dbReference type="ARBA" id="ARBA00023172"/>
    </source>
</evidence>
<evidence type="ECO:0000256" key="2">
    <source>
        <dbReference type="ARBA" id="ARBA00022578"/>
    </source>
</evidence>
<evidence type="ECO:0000259" key="6">
    <source>
        <dbReference type="Pfam" id="PF14294"/>
    </source>
</evidence>
<dbReference type="EMBL" id="JACEIO010000021">
    <property type="protein sequence ID" value="MBA4537447.1"/>
    <property type="molecule type" value="Genomic_DNA"/>
</dbReference>
<dbReference type="SUPFAM" id="SSF53098">
    <property type="entry name" value="Ribonuclease H-like"/>
    <property type="match status" value="1"/>
</dbReference>
<evidence type="ECO:0000256" key="1">
    <source>
        <dbReference type="ARBA" id="ARBA00010075"/>
    </source>
</evidence>
<dbReference type="Pfam" id="PF14294">
    <property type="entry name" value="DUF4372"/>
    <property type="match status" value="1"/>
</dbReference>
<dbReference type="AlphaFoldDB" id="A0A6B3VXJ1"/>
<dbReference type="Proteomes" id="UP000570010">
    <property type="component" value="Unassembled WGS sequence"/>
</dbReference>
<organism evidence="8 9">
    <name type="scientific">Bacillus aquiflavi</name>
    <dbReference type="NCBI Taxonomy" id="2672567"/>
    <lineage>
        <taxon>Bacteria</taxon>
        <taxon>Bacillati</taxon>
        <taxon>Bacillota</taxon>
        <taxon>Bacilli</taxon>
        <taxon>Bacillales</taxon>
        <taxon>Bacillaceae</taxon>
        <taxon>Bacillus</taxon>
    </lineage>
</organism>
<dbReference type="EMBL" id="JAAIWN010000019">
    <property type="protein sequence ID" value="NEY81702.1"/>
    <property type="molecule type" value="Genomic_DNA"/>
</dbReference>
<dbReference type="InterPro" id="IPR047952">
    <property type="entry name" value="Transpos_IS4"/>
</dbReference>
<dbReference type="GO" id="GO:0004803">
    <property type="term" value="F:transposase activity"/>
    <property type="evidence" value="ECO:0007669"/>
    <property type="project" value="InterPro"/>
</dbReference>
<evidence type="ECO:0000313" key="10">
    <source>
        <dbReference type="Proteomes" id="UP000570010"/>
    </source>
</evidence>
<evidence type="ECO:0000256" key="3">
    <source>
        <dbReference type="ARBA" id="ARBA00023125"/>
    </source>
</evidence>
<comment type="similarity">
    <text evidence="1">Belongs to the transposase 11 family.</text>
</comment>